<evidence type="ECO:0000256" key="8">
    <source>
        <dbReference type="ARBA" id="ARBA00023136"/>
    </source>
</evidence>
<name>A0A2U9TIX6_9GAMM</name>
<evidence type="ECO:0000256" key="13">
    <source>
        <dbReference type="HAMAP-Rule" id="MF_00233"/>
    </source>
</evidence>
<evidence type="ECO:0000256" key="5">
    <source>
        <dbReference type="ARBA" id="ARBA00022448"/>
    </source>
</evidence>
<evidence type="ECO:0000256" key="6">
    <source>
        <dbReference type="ARBA" id="ARBA00022729"/>
    </source>
</evidence>
<comment type="function">
    <text evidence="13">Plays a critical role in the incorporation of lipoproteins in the outer membrane after they are released by the LolA protein.</text>
</comment>
<dbReference type="KEGG" id="lmb:C9I47_2362"/>
<dbReference type="Pfam" id="PF03550">
    <property type="entry name" value="LolB"/>
    <property type="match status" value="1"/>
</dbReference>
<dbReference type="EMBL" id="CP029843">
    <property type="protein sequence ID" value="AWV08040.1"/>
    <property type="molecule type" value="Genomic_DNA"/>
</dbReference>
<evidence type="ECO:0000313" key="15">
    <source>
        <dbReference type="EMBL" id="AWV08040.1"/>
    </source>
</evidence>
<evidence type="ECO:0000256" key="12">
    <source>
        <dbReference type="ARBA" id="ARBA00023288"/>
    </source>
</evidence>
<feature type="signal peptide" evidence="14">
    <location>
        <begin position="1"/>
        <end position="19"/>
    </location>
</feature>
<comment type="similarity">
    <text evidence="2 13">Belongs to the LolB family.</text>
</comment>
<dbReference type="Gene3D" id="2.50.20.10">
    <property type="entry name" value="Lipoprotein localisation LolA/LolB/LppX"/>
    <property type="match status" value="1"/>
</dbReference>
<dbReference type="CDD" id="cd16326">
    <property type="entry name" value="LolB"/>
    <property type="match status" value="1"/>
</dbReference>
<protein>
    <recommendedName>
        <fullName evidence="4 13">Outer-membrane lipoprotein LolB</fullName>
    </recommendedName>
</protein>
<evidence type="ECO:0000256" key="3">
    <source>
        <dbReference type="ARBA" id="ARBA00011245"/>
    </source>
</evidence>
<dbReference type="NCBIfam" id="TIGR00548">
    <property type="entry name" value="lolB"/>
    <property type="match status" value="1"/>
</dbReference>
<evidence type="ECO:0000256" key="7">
    <source>
        <dbReference type="ARBA" id="ARBA00022927"/>
    </source>
</evidence>
<keyword evidence="11 13" id="KW-0998">Cell outer membrane</keyword>
<dbReference type="InterPro" id="IPR029046">
    <property type="entry name" value="LolA/LolB/LppX"/>
</dbReference>
<keyword evidence="12" id="KW-0449">Lipoprotein</keyword>
<dbReference type="GO" id="GO:0015031">
    <property type="term" value="P:protein transport"/>
    <property type="evidence" value="ECO:0007669"/>
    <property type="project" value="UniProtKB-KW"/>
</dbReference>
<keyword evidence="16" id="KW-1185">Reference proteome</keyword>
<proteinExistence type="inferred from homology"/>
<keyword evidence="9" id="KW-0564">Palmitate</keyword>
<feature type="chain" id="PRO_5015965749" description="Outer-membrane lipoprotein LolB" evidence="14">
    <location>
        <begin position="20"/>
        <end position="222"/>
    </location>
</feature>
<comment type="subunit">
    <text evidence="3 13">Monomer.</text>
</comment>
<evidence type="ECO:0000256" key="4">
    <source>
        <dbReference type="ARBA" id="ARBA00016202"/>
    </source>
</evidence>
<evidence type="ECO:0000256" key="2">
    <source>
        <dbReference type="ARBA" id="ARBA00009696"/>
    </source>
</evidence>
<comment type="subcellular location">
    <subcellularLocation>
        <location evidence="1">Cell outer membrane</location>
        <topology evidence="1">Lipid-anchor</topology>
    </subcellularLocation>
</comment>
<keyword evidence="10 13" id="KW-0143">Chaperone</keyword>
<reference evidence="15 16" key="1">
    <citation type="submission" date="2018-05" db="EMBL/GenBank/DDBJ databases">
        <title>The complete genome of Lysobacter maris HZ9B, a marine bacterium antagonistic against terrestrial plant pathogens.</title>
        <authorList>
            <person name="Zhang X.-Q."/>
        </authorList>
    </citation>
    <scope>NUCLEOTIDE SEQUENCE [LARGE SCALE GENOMIC DNA]</scope>
    <source>
        <strain evidence="15 16">HZ9B</strain>
    </source>
</reference>
<dbReference type="GO" id="GO:0009279">
    <property type="term" value="C:cell outer membrane"/>
    <property type="evidence" value="ECO:0007669"/>
    <property type="project" value="UniProtKB-SubCell"/>
</dbReference>
<dbReference type="GO" id="GO:0044874">
    <property type="term" value="P:lipoprotein localization to outer membrane"/>
    <property type="evidence" value="ECO:0007669"/>
    <property type="project" value="UniProtKB-UniRule"/>
</dbReference>
<keyword evidence="7 13" id="KW-0653">Protein transport</keyword>
<evidence type="ECO:0000256" key="1">
    <source>
        <dbReference type="ARBA" id="ARBA00004459"/>
    </source>
</evidence>
<keyword evidence="6 14" id="KW-0732">Signal</keyword>
<dbReference type="InterPro" id="IPR004565">
    <property type="entry name" value="OM_lipoprot_LolB"/>
</dbReference>
<dbReference type="SUPFAM" id="SSF89392">
    <property type="entry name" value="Prokaryotic lipoproteins and lipoprotein localization factors"/>
    <property type="match status" value="1"/>
</dbReference>
<evidence type="ECO:0000313" key="16">
    <source>
        <dbReference type="Proteomes" id="UP000249447"/>
    </source>
</evidence>
<evidence type="ECO:0000256" key="14">
    <source>
        <dbReference type="SAM" id="SignalP"/>
    </source>
</evidence>
<evidence type="ECO:0000256" key="10">
    <source>
        <dbReference type="ARBA" id="ARBA00023186"/>
    </source>
</evidence>
<dbReference type="HAMAP" id="MF_00233">
    <property type="entry name" value="LolB"/>
    <property type="match status" value="1"/>
</dbReference>
<sequence>MAAVVLVVALAGCASMPKAPLPPAAQAAAAAHQQAREEALRTVGEWSLSGRVAVSMNGQGGSGRLEWQQHGPRFDIRLSAPVTRQSWRLAGGPDGAMLDGVEGGPRTGFDAGQLLYETTGWYLPVSALADWARGLRAAAGGPSDAAYGPDGRLAVLQQDGWRIEYSWPEAGDGAGLPRRIDARRDGADGRQARVKLVVDQWDIEMPEAVAAGALEESTGGGD</sequence>
<accession>A0A2U9TIX6</accession>
<keyword evidence="5 13" id="KW-0813">Transport</keyword>
<evidence type="ECO:0000256" key="9">
    <source>
        <dbReference type="ARBA" id="ARBA00023139"/>
    </source>
</evidence>
<gene>
    <name evidence="13" type="primary">lolB</name>
    <name evidence="15" type="ORF">C9I47_2362</name>
</gene>
<organism evidence="15 16">
    <name type="scientific">Marilutibacter maris</name>
    <dbReference type="NCBI Taxonomy" id="1605891"/>
    <lineage>
        <taxon>Bacteria</taxon>
        <taxon>Pseudomonadati</taxon>
        <taxon>Pseudomonadota</taxon>
        <taxon>Gammaproteobacteria</taxon>
        <taxon>Lysobacterales</taxon>
        <taxon>Lysobacteraceae</taxon>
        <taxon>Marilutibacter</taxon>
    </lineage>
</organism>
<dbReference type="AlphaFoldDB" id="A0A2U9TIX6"/>
<dbReference type="Proteomes" id="UP000249447">
    <property type="component" value="Chromosome"/>
</dbReference>
<keyword evidence="8 13" id="KW-0472">Membrane</keyword>
<evidence type="ECO:0000256" key="11">
    <source>
        <dbReference type="ARBA" id="ARBA00023237"/>
    </source>
</evidence>